<dbReference type="EMBL" id="JBHMCA010000052">
    <property type="protein sequence ID" value="MFB9447187.1"/>
    <property type="molecule type" value="Genomic_DNA"/>
</dbReference>
<dbReference type="Proteomes" id="UP001589608">
    <property type="component" value="Unassembled WGS sequence"/>
</dbReference>
<accession>A0ABV5MEB8</accession>
<dbReference type="InterPro" id="IPR050509">
    <property type="entry name" value="CoA-transferase_III"/>
</dbReference>
<gene>
    <name evidence="1" type="ORF">ACFFTR_29195</name>
</gene>
<dbReference type="Gene3D" id="3.40.50.10540">
    <property type="entry name" value="Crotonobetainyl-coa:carnitine coa-transferase, domain 1"/>
    <property type="match status" value="1"/>
</dbReference>
<dbReference type="InterPro" id="IPR023606">
    <property type="entry name" value="CoA-Trfase_III_dom_1_sf"/>
</dbReference>
<proteinExistence type="predicted"/>
<protein>
    <submittedName>
        <fullName evidence="1">CoA transferase</fullName>
    </submittedName>
</protein>
<name>A0ABV5MEB8_9ACTN</name>
<dbReference type="RefSeq" id="WP_223092556.1">
    <property type="nucleotide sequence ID" value="NZ_CP061913.1"/>
</dbReference>
<comment type="caution">
    <text evidence="1">The sequence shown here is derived from an EMBL/GenBank/DDBJ whole genome shotgun (WGS) entry which is preliminary data.</text>
</comment>
<dbReference type="SUPFAM" id="SSF89796">
    <property type="entry name" value="CoA-transferase family III (CaiB/BaiF)"/>
    <property type="match status" value="2"/>
</dbReference>
<dbReference type="GO" id="GO:0016740">
    <property type="term" value="F:transferase activity"/>
    <property type="evidence" value="ECO:0007669"/>
    <property type="project" value="UniProtKB-KW"/>
</dbReference>
<evidence type="ECO:0000313" key="1">
    <source>
        <dbReference type="EMBL" id="MFB9447187.1"/>
    </source>
</evidence>
<dbReference type="PANTHER" id="PTHR48228">
    <property type="entry name" value="SUCCINYL-COA--D-CITRAMALATE COA-TRANSFERASE"/>
    <property type="match status" value="1"/>
</dbReference>
<keyword evidence="2" id="KW-1185">Reference proteome</keyword>
<keyword evidence="1" id="KW-0808">Transferase</keyword>
<dbReference type="InterPro" id="IPR003673">
    <property type="entry name" value="CoA-Trfase_fam_III"/>
</dbReference>
<dbReference type="Pfam" id="PF02515">
    <property type="entry name" value="CoA_transf_3"/>
    <property type="match status" value="1"/>
</dbReference>
<reference evidence="1 2" key="1">
    <citation type="submission" date="2024-09" db="EMBL/GenBank/DDBJ databases">
        <authorList>
            <person name="Sun Q."/>
            <person name="Mori K."/>
        </authorList>
    </citation>
    <scope>NUCLEOTIDE SEQUENCE [LARGE SCALE GENOMIC DNA]</scope>
    <source>
        <strain evidence="1 2">JCM 3307</strain>
    </source>
</reference>
<evidence type="ECO:0000313" key="2">
    <source>
        <dbReference type="Proteomes" id="UP001589608"/>
    </source>
</evidence>
<sequence>MTSPAVDECAVAAVTACLDAAADLAEVRTGRRPVVEVDAGHVHAAVRGEALLRDAHGNGIGGFAALSRLWRAADGWVRTHANYPWHRAALIAALGPEAGLEAAIGARPALEVERLVYAAGGLAVAARRPGGWAFTDGPLIAIEPAGHGQALPPPGPLPASGLRVLDLTRVIAGPVGTRMLAALGADVLRVDDPNRPELPLHTVDGVIGKASTLLDAGTADGLATLQGLAAAADVIVTGYRPGAMHRLGLEPERWPGKVVATLSAWGTTGEWGARRGFDSLVQVATGIGWASSPDGRRPGALPYQLLDHATGYLLAAGVLTALARGGGAHVSVSLARTARWLLDHGPGAATRTPDPDAYRVELGNGWTGIGPPGRLDGQPLAWPRLPPEYGAATPAFTR</sequence>
<dbReference type="PANTHER" id="PTHR48228:SF4">
    <property type="entry name" value="BLR3030 PROTEIN"/>
    <property type="match status" value="1"/>
</dbReference>
<organism evidence="1 2">
    <name type="scientific">Dactylosporangium vinaceum</name>
    <dbReference type="NCBI Taxonomy" id="53362"/>
    <lineage>
        <taxon>Bacteria</taxon>
        <taxon>Bacillati</taxon>
        <taxon>Actinomycetota</taxon>
        <taxon>Actinomycetes</taxon>
        <taxon>Micromonosporales</taxon>
        <taxon>Micromonosporaceae</taxon>
        <taxon>Dactylosporangium</taxon>
    </lineage>
</organism>